<geneLocation type="plasmid" evidence="1 2">
    <name>pCY360</name>
</geneLocation>
<name>E0S3G9_BUTPB</name>
<dbReference type="EMBL" id="CP001812">
    <property type="protein sequence ID" value="ADL35951.1"/>
    <property type="molecule type" value="Genomic_DNA"/>
</dbReference>
<evidence type="ECO:0000313" key="2">
    <source>
        <dbReference type="Proteomes" id="UP000001299"/>
    </source>
</evidence>
<protein>
    <submittedName>
        <fullName evidence="1">Uncharacterized protein</fullName>
    </submittedName>
</protein>
<organism evidence="1 2">
    <name type="scientific">Butyrivibrio proteoclasticus (strain ATCC 51982 / DSM 14932 / B316)</name>
    <name type="common">Clostridium proteoclasticum</name>
    <dbReference type="NCBI Taxonomy" id="515622"/>
    <lineage>
        <taxon>Bacteria</taxon>
        <taxon>Bacillati</taxon>
        <taxon>Bacillota</taxon>
        <taxon>Clostridia</taxon>
        <taxon>Lachnospirales</taxon>
        <taxon>Lachnospiraceae</taxon>
        <taxon>Butyrivibrio</taxon>
    </lineage>
</organism>
<dbReference type="KEGG" id="bpb:bpr_II010"/>
<keyword evidence="2" id="KW-1185">Reference proteome</keyword>
<dbReference type="HOGENOM" id="CLU_2057022_0_0_9"/>
<proteinExistence type="predicted"/>
<evidence type="ECO:0000313" key="1">
    <source>
        <dbReference type="EMBL" id="ADL35951.1"/>
    </source>
</evidence>
<dbReference type="Proteomes" id="UP000001299">
    <property type="component" value="Plasmid pCY360"/>
</dbReference>
<keyword evidence="1" id="KW-0614">Plasmid</keyword>
<accession>E0S3G9</accession>
<sequence>MKKESYISSIYRSIAILLAFTCCFGLASRVTIRNITTKNWRALNQYNNTTVTCQAIEEAVVNPVDENFSFYIAKSKRQLTELTSDNVQILADLNADNFQTTILYDKADPYGVLCTPISD</sequence>
<reference evidence="1 2" key="1">
    <citation type="journal article" date="2010" name="PLoS ONE">
        <title>The glycobiome of the rumen bacterium Butyrivibrio proteoclasticus B316(T) highlights adaptation to a polysaccharide-rich environment.</title>
        <authorList>
            <person name="Kelly W.J."/>
            <person name="Leahy S.C."/>
            <person name="Altermann E."/>
            <person name="Yeoman C.J."/>
            <person name="Dunne J.C."/>
            <person name="Kong Z."/>
            <person name="Pacheco D.M."/>
            <person name="Li D."/>
            <person name="Noel S.J."/>
            <person name="Moon C.D."/>
            <person name="Cookson A.L."/>
            <person name="Attwood G.T."/>
        </authorList>
    </citation>
    <scope>NUCLEOTIDE SEQUENCE [LARGE SCALE GENOMIC DNA]</scope>
    <source>
        <strain evidence="2">ATCC 51982 / DSM 14932 / B316</strain>
        <plasmid evidence="2">Plasmid pCY360</plasmid>
    </source>
</reference>
<dbReference type="AlphaFoldDB" id="E0S3G9"/>
<dbReference type="RefSeq" id="WP_013282601.1">
    <property type="nucleotide sequence ID" value="NC_014389.1"/>
</dbReference>
<gene>
    <name evidence="1" type="ordered locus">bpr_II010</name>
</gene>